<feature type="region of interest" description="Disordered" evidence="1">
    <location>
        <begin position="57"/>
        <end position="80"/>
    </location>
</feature>
<gene>
    <name evidence="2" type="ORF">GCM10011374_29160</name>
</gene>
<reference evidence="2" key="1">
    <citation type="journal article" date="2014" name="Int. J. Syst. Evol. Microbiol.">
        <title>Complete genome sequence of Corynebacterium casei LMG S-19264T (=DSM 44701T), isolated from a smear-ripened cheese.</title>
        <authorList>
            <consortium name="US DOE Joint Genome Institute (JGI-PGF)"/>
            <person name="Walter F."/>
            <person name="Albersmeier A."/>
            <person name="Kalinowski J."/>
            <person name="Ruckert C."/>
        </authorList>
    </citation>
    <scope>NUCLEOTIDE SEQUENCE</scope>
    <source>
        <strain evidence="2">CGMCC 1.12187</strain>
    </source>
</reference>
<keyword evidence="3" id="KW-1185">Reference proteome</keyword>
<protein>
    <submittedName>
        <fullName evidence="2">Uncharacterized protein</fullName>
    </submittedName>
</protein>
<evidence type="ECO:0000313" key="2">
    <source>
        <dbReference type="EMBL" id="GGG63831.1"/>
    </source>
</evidence>
<dbReference type="RefSeq" id="WP_188538493.1">
    <property type="nucleotide sequence ID" value="NZ_BMEQ01000018.1"/>
</dbReference>
<sequence length="80" mass="8222">MSTAVQFADGRRLDIGAALGVARSPFTGIGHPQEDYPEMARLASTGIVTGGRERRVAAGRVGDGEDGLSAGPSPMPPTRT</sequence>
<name>A0A917LYD1_9MICC</name>
<reference evidence="2" key="2">
    <citation type="submission" date="2020-09" db="EMBL/GenBank/DDBJ databases">
        <authorList>
            <person name="Sun Q."/>
            <person name="Zhou Y."/>
        </authorList>
    </citation>
    <scope>NUCLEOTIDE SEQUENCE</scope>
    <source>
        <strain evidence="2">CGMCC 1.12187</strain>
    </source>
</reference>
<dbReference type="AlphaFoldDB" id="A0A917LYD1"/>
<dbReference type="Proteomes" id="UP000638848">
    <property type="component" value="Unassembled WGS sequence"/>
</dbReference>
<dbReference type="EMBL" id="BMEQ01000018">
    <property type="protein sequence ID" value="GGG63831.1"/>
    <property type="molecule type" value="Genomic_DNA"/>
</dbReference>
<proteinExistence type="predicted"/>
<organism evidence="2 3">
    <name type="scientific">Kocuria dechangensis</name>
    <dbReference type="NCBI Taxonomy" id="1176249"/>
    <lineage>
        <taxon>Bacteria</taxon>
        <taxon>Bacillati</taxon>
        <taxon>Actinomycetota</taxon>
        <taxon>Actinomycetes</taxon>
        <taxon>Micrococcales</taxon>
        <taxon>Micrococcaceae</taxon>
        <taxon>Kocuria</taxon>
    </lineage>
</organism>
<accession>A0A917LYD1</accession>
<evidence type="ECO:0000313" key="3">
    <source>
        <dbReference type="Proteomes" id="UP000638848"/>
    </source>
</evidence>
<comment type="caution">
    <text evidence="2">The sequence shown here is derived from an EMBL/GenBank/DDBJ whole genome shotgun (WGS) entry which is preliminary data.</text>
</comment>
<evidence type="ECO:0000256" key="1">
    <source>
        <dbReference type="SAM" id="MobiDB-lite"/>
    </source>
</evidence>